<keyword evidence="23" id="KW-1185">Reference proteome</keyword>
<evidence type="ECO:0000256" key="16">
    <source>
        <dbReference type="ARBA" id="ARBA00023136"/>
    </source>
</evidence>
<dbReference type="PANTHER" id="PTHR13619:SF0">
    <property type="entry name" value="PHOSPHATIDATE CYTIDYLYLTRANSFERASE, MITOCHONDRIAL"/>
    <property type="match status" value="1"/>
</dbReference>
<evidence type="ECO:0000256" key="17">
    <source>
        <dbReference type="ARBA" id="ARBA00023209"/>
    </source>
</evidence>
<dbReference type="GO" id="GO:0005743">
    <property type="term" value="C:mitochondrial inner membrane"/>
    <property type="evidence" value="ECO:0007669"/>
    <property type="project" value="UniProtKB-SubCell"/>
</dbReference>
<keyword evidence="17 21" id="KW-0594">Phospholipid biosynthesis</keyword>
<keyword evidence="10 21" id="KW-0808">Transferase</keyword>
<evidence type="ECO:0000256" key="13">
    <source>
        <dbReference type="ARBA" id="ARBA00022842"/>
    </source>
</evidence>
<comment type="similarity">
    <text evidence="6 21">Belongs to the TAM41 family.</text>
</comment>
<sequence length="338" mass="37992">MSLPALQTTSVFYRRLVSQFPQDISIAFAYGSGVFKQSGTTQGQMGKNMMDFVFAVDDPVTWHTMNLLQNRKHYSFLKYLGPKQISNIQNDYGAGIYYNTLVPSNGKIIKYGVISTDCLIDDLLHWKTMYVAGRLHKPVKILLQNEDGKLRTALVGNLKSAVTASFLMLPESFSEEDLFVQIAGLSYAGDFRMLIGEDKSKVLNIVKDNLPHFRILYSNILQECPQVVYKPQQGKLEVDKSPEGQFTQLMALPRTLQQRITRLVDPPGKNRDVEEILLQVAQDPDCGSVVQQGISSIVKSSSITQSAKGIITAGLIKTVSYSTKKLWKMWKGWRRKSP</sequence>
<reference evidence="22" key="1">
    <citation type="journal article" date="2023" name="Science">
        <title>Genome structures resolve the early diversification of teleost fishes.</title>
        <authorList>
            <person name="Parey E."/>
            <person name="Louis A."/>
            <person name="Montfort J."/>
            <person name="Bouchez O."/>
            <person name="Roques C."/>
            <person name="Iampietro C."/>
            <person name="Lluch J."/>
            <person name="Castinel A."/>
            <person name="Donnadieu C."/>
            <person name="Desvignes T."/>
            <person name="Floi Bucao C."/>
            <person name="Jouanno E."/>
            <person name="Wen M."/>
            <person name="Mejri S."/>
            <person name="Dirks R."/>
            <person name="Jansen H."/>
            <person name="Henkel C."/>
            <person name="Chen W.J."/>
            <person name="Zahm M."/>
            <person name="Cabau C."/>
            <person name="Klopp C."/>
            <person name="Thompson A.W."/>
            <person name="Robinson-Rechavi M."/>
            <person name="Braasch I."/>
            <person name="Lecointre G."/>
            <person name="Bobe J."/>
            <person name="Postlethwait J.H."/>
            <person name="Berthelot C."/>
            <person name="Roest Crollius H."/>
            <person name="Guiguen Y."/>
        </authorList>
    </citation>
    <scope>NUCLEOTIDE SEQUENCE</scope>
    <source>
        <strain evidence="22">NC1722</strain>
    </source>
</reference>
<evidence type="ECO:0000256" key="20">
    <source>
        <dbReference type="ARBA" id="ARBA00031502"/>
    </source>
</evidence>
<comment type="cofactor">
    <cofactor evidence="1 21">
        <name>Mg(2+)</name>
        <dbReference type="ChEBI" id="CHEBI:18420"/>
    </cofactor>
</comment>
<evidence type="ECO:0000313" key="23">
    <source>
        <dbReference type="Proteomes" id="UP001221898"/>
    </source>
</evidence>
<dbReference type="InterPro" id="IPR015222">
    <property type="entry name" value="Tam41"/>
</dbReference>
<evidence type="ECO:0000256" key="11">
    <source>
        <dbReference type="ARBA" id="ARBA00022695"/>
    </source>
</evidence>
<accession>A0AAD7S3H4</accession>
<proteinExistence type="inferred from homology"/>
<evidence type="ECO:0000256" key="4">
    <source>
        <dbReference type="ARBA" id="ARBA00005119"/>
    </source>
</evidence>
<evidence type="ECO:0000256" key="3">
    <source>
        <dbReference type="ARBA" id="ARBA00004443"/>
    </source>
</evidence>
<dbReference type="GO" id="GO:0004605">
    <property type="term" value="F:phosphatidate cytidylyltransferase activity"/>
    <property type="evidence" value="ECO:0007669"/>
    <property type="project" value="UniProtKB-UniRule"/>
</dbReference>
<evidence type="ECO:0000256" key="15">
    <source>
        <dbReference type="ARBA" id="ARBA00023128"/>
    </source>
</evidence>
<organism evidence="22 23">
    <name type="scientific">Aldrovandia affinis</name>
    <dbReference type="NCBI Taxonomy" id="143900"/>
    <lineage>
        <taxon>Eukaryota</taxon>
        <taxon>Metazoa</taxon>
        <taxon>Chordata</taxon>
        <taxon>Craniata</taxon>
        <taxon>Vertebrata</taxon>
        <taxon>Euteleostomi</taxon>
        <taxon>Actinopterygii</taxon>
        <taxon>Neopterygii</taxon>
        <taxon>Teleostei</taxon>
        <taxon>Notacanthiformes</taxon>
        <taxon>Halosauridae</taxon>
        <taxon>Aldrovandia</taxon>
    </lineage>
</organism>
<dbReference type="Pfam" id="PF09139">
    <property type="entry name" value="Tam41_Mmp37"/>
    <property type="match status" value="1"/>
</dbReference>
<evidence type="ECO:0000256" key="12">
    <source>
        <dbReference type="ARBA" id="ARBA00022792"/>
    </source>
</evidence>
<keyword evidence="16 21" id="KW-0472">Membrane</keyword>
<evidence type="ECO:0000256" key="2">
    <source>
        <dbReference type="ARBA" id="ARBA00003203"/>
    </source>
</evidence>
<comment type="function">
    <text evidence="2 21">Catalyzes the conversion of phosphatidic acid (PA) to CDP-diacylglycerol (CDP-DAG), an essential intermediate in the synthesis of phosphatidylglycerol, cardiolipin and phosphatidylinositol.</text>
</comment>
<keyword evidence="15 21" id="KW-0496">Mitochondrion</keyword>
<protein>
    <recommendedName>
        <fullName evidence="8 21">Phosphatidate cytidylyltransferase, mitochondrial</fullName>
        <ecNumber evidence="7 21">2.7.7.41</ecNumber>
    </recommendedName>
    <alternativeName>
        <fullName evidence="19 21">CDP-diacylglycerol synthase</fullName>
    </alternativeName>
    <alternativeName>
        <fullName evidence="20 21">Mitochondrial translocator assembly and maintenance protein 41 homolog</fullName>
    </alternativeName>
</protein>
<comment type="catalytic activity">
    <reaction evidence="21">
        <text>a 1,2-diacyl-sn-glycero-3-phosphate + CTP + H(+) = a CDP-1,2-diacyl-sn-glycerol + diphosphate</text>
        <dbReference type="Rhea" id="RHEA:16229"/>
        <dbReference type="ChEBI" id="CHEBI:15378"/>
        <dbReference type="ChEBI" id="CHEBI:33019"/>
        <dbReference type="ChEBI" id="CHEBI:37563"/>
        <dbReference type="ChEBI" id="CHEBI:58332"/>
        <dbReference type="ChEBI" id="CHEBI:58608"/>
        <dbReference type="EC" id="2.7.7.41"/>
    </reaction>
</comment>
<dbReference type="Proteomes" id="UP001221898">
    <property type="component" value="Unassembled WGS sequence"/>
</dbReference>
<comment type="caution">
    <text evidence="22">The sequence shown here is derived from an EMBL/GenBank/DDBJ whole genome shotgun (WGS) entry which is preliminary data.</text>
</comment>
<evidence type="ECO:0000256" key="1">
    <source>
        <dbReference type="ARBA" id="ARBA00001946"/>
    </source>
</evidence>
<evidence type="ECO:0000256" key="7">
    <source>
        <dbReference type="ARBA" id="ARBA00012487"/>
    </source>
</evidence>
<evidence type="ECO:0000256" key="10">
    <source>
        <dbReference type="ARBA" id="ARBA00022679"/>
    </source>
</evidence>
<dbReference type="AlphaFoldDB" id="A0AAD7S3H4"/>
<evidence type="ECO:0000256" key="21">
    <source>
        <dbReference type="PIRNR" id="PIRNR028840"/>
    </source>
</evidence>
<comment type="subcellular location">
    <subcellularLocation>
        <location evidence="3 21">Mitochondrion inner membrane</location>
        <topology evidence="3 21">Peripheral membrane protein</topology>
        <orientation evidence="3 21">Matrix side</orientation>
    </subcellularLocation>
</comment>
<keyword evidence="13 21" id="KW-0460">Magnesium</keyword>
<keyword evidence="9 21" id="KW-0444">Lipid biosynthesis</keyword>
<dbReference type="GO" id="GO:0016024">
    <property type="term" value="P:CDP-diacylglycerol biosynthetic process"/>
    <property type="evidence" value="ECO:0007669"/>
    <property type="project" value="UniProtKB-UniRule"/>
</dbReference>
<name>A0AAD7S3H4_9TELE</name>
<keyword evidence="18 21" id="KW-1208">Phospholipid metabolism</keyword>
<keyword evidence="14 21" id="KW-0443">Lipid metabolism</keyword>
<evidence type="ECO:0000256" key="9">
    <source>
        <dbReference type="ARBA" id="ARBA00022516"/>
    </source>
</evidence>
<evidence type="ECO:0000256" key="8">
    <source>
        <dbReference type="ARBA" id="ARBA00018337"/>
    </source>
</evidence>
<dbReference type="PIRSF" id="PIRSF028840">
    <property type="entry name" value="Mmp37"/>
    <property type="match status" value="1"/>
</dbReference>
<evidence type="ECO:0000313" key="22">
    <source>
        <dbReference type="EMBL" id="KAJ8395335.1"/>
    </source>
</evidence>
<dbReference type="PANTHER" id="PTHR13619">
    <property type="entry name" value="PHOSPHATIDATE CYTIDYLYLTRANSFERASE, MITOCHONDRIAL"/>
    <property type="match status" value="1"/>
</dbReference>
<gene>
    <name evidence="22" type="ORF">AAFF_G00033200</name>
</gene>
<evidence type="ECO:0000256" key="14">
    <source>
        <dbReference type="ARBA" id="ARBA00023098"/>
    </source>
</evidence>
<dbReference type="GO" id="GO:0032049">
    <property type="term" value="P:cardiolipin biosynthetic process"/>
    <property type="evidence" value="ECO:0007669"/>
    <property type="project" value="UniProtKB-UniRule"/>
</dbReference>
<keyword evidence="12 21" id="KW-0999">Mitochondrion inner membrane</keyword>
<comment type="pathway">
    <text evidence="5">Lipid metabolism.</text>
</comment>
<evidence type="ECO:0000256" key="19">
    <source>
        <dbReference type="ARBA" id="ARBA00029893"/>
    </source>
</evidence>
<keyword evidence="11 21" id="KW-0548">Nucleotidyltransferase</keyword>
<dbReference type="EC" id="2.7.7.41" evidence="7 21"/>
<evidence type="ECO:0000256" key="5">
    <source>
        <dbReference type="ARBA" id="ARBA00005189"/>
    </source>
</evidence>
<comment type="pathway">
    <text evidence="4 21">Phospholipid metabolism; CDP-diacylglycerol biosynthesis; CDP-diacylglycerol from sn-glycerol 3-phosphate: step 3/3.</text>
</comment>
<evidence type="ECO:0000256" key="18">
    <source>
        <dbReference type="ARBA" id="ARBA00023264"/>
    </source>
</evidence>
<evidence type="ECO:0000256" key="6">
    <source>
        <dbReference type="ARBA" id="ARBA00005458"/>
    </source>
</evidence>
<dbReference type="EMBL" id="JAINUG010000117">
    <property type="protein sequence ID" value="KAJ8395335.1"/>
    <property type="molecule type" value="Genomic_DNA"/>
</dbReference>